<dbReference type="Gene3D" id="3.40.50.300">
    <property type="entry name" value="P-loop containing nucleotide triphosphate hydrolases"/>
    <property type="match status" value="1"/>
</dbReference>
<dbReference type="InterPro" id="IPR027417">
    <property type="entry name" value="P-loop_NTPase"/>
</dbReference>
<evidence type="ECO:0000256" key="2">
    <source>
        <dbReference type="ARBA" id="ARBA00022840"/>
    </source>
</evidence>
<dbReference type="PANTHER" id="PTHR43637:SF2">
    <property type="entry name" value="PROTEIN GVPD 1"/>
    <property type="match status" value="1"/>
</dbReference>
<reference evidence="4" key="1">
    <citation type="submission" date="2016-10" db="EMBL/GenBank/DDBJ databases">
        <authorList>
            <person name="Varghese N."/>
            <person name="Submissions S."/>
        </authorList>
    </citation>
    <scope>NUCLEOTIDE SEQUENCE [LARGE SCALE GENOMIC DNA]</scope>
    <source>
        <strain evidence="4">CGMCC 1.10329</strain>
    </source>
</reference>
<dbReference type="Pfam" id="PF23442">
    <property type="entry name" value="DUF7125"/>
    <property type="match status" value="1"/>
</dbReference>
<evidence type="ECO:0000313" key="3">
    <source>
        <dbReference type="EMBL" id="SFP09647.1"/>
    </source>
</evidence>
<dbReference type="RefSeq" id="WP_074874879.1">
    <property type="nucleotide sequence ID" value="NZ_FOXI01000001.1"/>
</dbReference>
<dbReference type="SUPFAM" id="SSF52540">
    <property type="entry name" value="P-loop containing nucleoside triphosphate hydrolases"/>
    <property type="match status" value="1"/>
</dbReference>
<dbReference type="OrthoDB" id="49711at2157"/>
<dbReference type="InterPro" id="IPR055549">
    <property type="entry name" value="DUF7125"/>
</dbReference>
<evidence type="ECO:0000313" key="4">
    <source>
        <dbReference type="Proteomes" id="UP000183769"/>
    </source>
</evidence>
<organism evidence="3 4">
    <name type="scientific">Halolamina pelagica</name>
    <dbReference type="NCBI Taxonomy" id="699431"/>
    <lineage>
        <taxon>Archaea</taxon>
        <taxon>Methanobacteriati</taxon>
        <taxon>Methanobacteriota</taxon>
        <taxon>Stenosarchaea group</taxon>
        <taxon>Halobacteria</taxon>
        <taxon>Halobacteriales</taxon>
        <taxon>Haloferacaceae</taxon>
    </lineage>
</organism>
<gene>
    <name evidence="3" type="ORF">SAMN05216277_101297</name>
</gene>
<dbReference type="EMBL" id="FOXI01000001">
    <property type="protein sequence ID" value="SFP09647.1"/>
    <property type="molecule type" value="Genomic_DNA"/>
</dbReference>
<proteinExistence type="predicted"/>
<sequence>MARRLSTGINVLDRELEGGLPAGSIVLLTAEPASQSELFLYELTAARPTLYLTTVRSDQAVIDGIERTNTRTGDPNVRDVGGDAPLDQANRLIGTLPEGATLIIDVVDSLERYDRARFRRFLNELQTVMVNTGGLAILHGLNGVDVPDNRDVTAHVADVVFDLRTTITNAEIENRLVVPKFRGGKALAEPIKLRLAESVNIDTSRDIA</sequence>
<dbReference type="PANTHER" id="PTHR43637">
    <property type="entry name" value="UPF0273 PROTEIN TM_0370"/>
    <property type="match status" value="1"/>
</dbReference>
<keyword evidence="1" id="KW-0547">Nucleotide-binding</keyword>
<keyword evidence="4" id="KW-1185">Reference proteome</keyword>
<accession>A0A1I5MK10</accession>
<dbReference type="AlphaFoldDB" id="A0A1I5MK10"/>
<evidence type="ECO:0000256" key="1">
    <source>
        <dbReference type="ARBA" id="ARBA00022741"/>
    </source>
</evidence>
<dbReference type="GO" id="GO:0005524">
    <property type="term" value="F:ATP binding"/>
    <property type="evidence" value="ECO:0007669"/>
    <property type="project" value="UniProtKB-KW"/>
</dbReference>
<name>A0A1I5MK10_9EURY</name>
<protein>
    <submittedName>
        <fullName evidence="3">RecA-superfamily ATPase, KaiC/GvpD/RAD55 family</fullName>
    </submittedName>
</protein>
<keyword evidence="2" id="KW-0067">ATP-binding</keyword>
<dbReference type="Proteomes" id="UP000183769">
    <property type="component" value="Unassembled WGS sequence"/>
</dbReference>